<evidence type="ECO:0000256" key="6">
    <source>
        <dbReference type="SAM" id="Phobius"/>
    </source>
</evidence>
<dbReference type="PANTHER" id="PTHR30086">
    <property type="entry name" value="ARGININE EXPORTER PROTEIN ARGO"/>
    <property type="match status" value="1"/>
</dbReference>
<dbReference type="EMBL" id="HG934468">
    <property type="protein sequence ID" value="CDN31118.1"/>
    <property type="molecule type" value="Genomic_DNA"/>
</dbReference>
<comment type="subcellular location">
    <subcellularLocation>
        <location evidence="1">Cell membrane</location>
        <topology evidence="1">Multi-pass membrane protein</topology>
    </subcellularLocation>
</comment>
<keyword evidence="2" id="KW-1003">Cell membrane</keyword>
<keyword evidence="4 6" id="KW-1133">Transmembrane helix</keyword>
<evidence type="ECO:0000256" key="4">
    <source>
        <dbReference type="ARBA" id="ARBA00022989"/>
    </source>
</evidence>
<dbReference type="HOGENOM" id="CLU_087840_1_1_10"/>
<proteinExistence type="predicted"/>
<keyword evidence="5 6" id="KW-0472">Membrane</keyword>
<accession>A0A060RBE9</accession>
<feature type="transmembrane region" description="Helical" evidence="6">
    <location>
        <begin position="29"/>
        <end position="50"/>
    </location>
</feature>
<dbReference type="STRING" id="1433126.BN938_1020"/>
<keyword evidence="3 6" id="KW-0812">Transmembrane</keyword>
<dbReference type="KEGG" id="rbc:BN938_1020"/>
<dbReference type="PANTHER" id="PTHR30086:SF20">
    <property type="entry name" value="ARGININE EXPORTER PROTEIN ARGO-RELATED"/>
    <property type="match status" value="1"/>
</dbReference>
<dbReference type="Pfam" id="PF01810">
    <property type="entry name" value="LysE"/>
    <property type="match status" value="1"/>
</dbReference>
<evidence type="ECO:0000256" key="1">
    <source>
        <dbReference type="ARBA" id="ARBA00004651"/>
    </source>
</evidence>
<dbReference type="GO" id="GO:0015171">
    <property type="term" value="F:amino acid transmembrane transporter activity"/>
    <property type="evidence" value="ECO:0007669"/>
    <property type="project" value="TreeGrafter"/>
</dbReference>
<protein>
    <submittedName>
        <fullName evidence="7">Putative threonine efflux protein</fullName>
    </submittedName>
</protein>
<evidence type="ECO:0000256" key="2">
    <source>
        <dbReference type="ARBA" id="ARBA00022475"/>
    </source>
</evidence>
<evidence type="ECO:0000256" key="3">
    <source>
        <dbReference type="ARBA" id="ARBA00022692"/>
    </source>
</evidence>
<name>A0A060RBE9_9BACT</name>
<dbReference type="Proteomes" id="UP000027616">
    <property type="component" value="Chromosome I"/>
</dbReference>
<feature type="transmembrane region" description="Helical" evidence="6">
    <location>
        <begin position="135"/>
        <end position="155"/>
    </location>
</feature>
<sequence>MGFLASAPPGPIAIICIQRTLNDNRSSGFISGLGAATADTVFALLAAFALSFVQSFIQQHMFWFQAVGGILVMVLGFSIYMKKVNNQLGSVGTVKSSHLTNYLSTFLLTITNPIYFGVFMVLFAASGIDGAENSLISNLLLILGVGVGTSFWWFILSWGINKFRKKFTVRSLKWLNRISGVVIIVVGAFAIIKMLIDLLPRIVIS</sequence>
<dbReference type="eggNOG" id="COG1280">
    <property type="taxonomic scope" value="Bacteria"/>
</dbReference>
<reference evidence="7 8" key="1">
    <citation type="journal article" date="2015" name="Genome Announc.">
        <title>Complete Genome Sequence of the Novel Leech Symbiont Mucinivorans hirudinis M3T.</title>
        <authorList>
            <person name="Nelson M.C."/>
            <person name="Bomar L."/>
            <person name="Graf J."/>
        </authorList>
    </citation>
    <scope>NUCLEOTIDE SEQUENCE [LARGE SCALE GENOMIC DNA]</scope>
    <source>
        <strain evidence="8">M3</strain>
    </source>
</reference>
<evidence type="ECO:0000313" key="7">
    <source>
        <dbReference type="EMBL" id="CDN31118.1"/>
    </source>
</evidence>
<evidence type="ECO:0000313" key="8">
    <source>
        <dbReference type="Proteomes" id="UP000027616"/>
    </source>
</evidence>
<feature type="transmembrane region" description="Helical" evidence="6">
    <location>
        <begin position="175"/>
        <end position="196"/>
    </location>
</feature>
<gene>
    <name evidence="7" type="ORF">BN938_1020</name>
</gene>
<feature type="transmembrane region" description="Helical" evidence="6">
    <location>
        <begin position="101"/>
        <end position="123"/>
    </location>
</feature>
<organism evidence="7 8">
    <name type="scientific">Mucinivorans hirudinis</name>
    <dbReference type="NCBI Taxonomy" id="1433126"/>
    <lineage>
        <taxon>Bacteria</taxon>
        <taxon>Pseudomonadati</taxon>
        <taxon>Bacteroidota</taxon>
        <taxon>Bacteroidia</taxon>
        <taxon>Bacteroidales</taxon>
        <taxon>Rikenellaceae</taxon>
        <taxon>Mucinivorans</taxon>
    </lineage>
</organism>
<feature type="transmembrane region" description="Helical" evidence="6">
    <location>
        <begin position="62"/>
        <end position="81"/>
    </location>
</feature>
<evidence type="ECO:0000256" key="5">
    <source>
        <dbReference type="ARBA" id="ARBA00023136"/>
    </source>
</evidence>
<keyword evidence="8" id="KW-1185">Reference proteome</keyword>
<dbReference type="InterPro" id="IPR001123">
    <property type="entry name" value="LeuE-type"/>
</dbReference>
<dbReference type="GO" id="GO:0005886">
    <property type="term" value="C:plasma membrane"/>
    <property type="evidence" value="ECO:0007669"/>
    <property type="project" value="UniProtKB-SubCell"/>
</dbReference>
<dbReference type="AlphaFoldDB" id="A0A060RBE9"/>